<evidence type="ECO:0000313" key="1">
    <source>
        <dbReference type="EMBL" id="QJX80807.1"/>
    </source>
</evidence>
<dbReference type="RefSeq" id="WP_171778806.1">
    <property type="nucleotide sequence ID" value="NZ_CP045273.1"/>
</dbReference>
<reference evidence="1 2" key="1">
    <citation type="submission" date="2019-10" db="EMBL/GenBank/DDBJ databases">
        <title>Complete genome sequences for adaption low water activity.</title>
        <authorList>
            <person name="Zhao L."/>
            <person name="Zhong J."/>
        </authorList>
    </citation>
    <scope>NUCLEOTIDE SEQUENCE [LARGE SCALE GENOMIC DNA]</scope>
    <source>
        <strain evidence="1 2">FDU301</strain>
        <plasmid evidence="2">pfdu301a</plasmid>
    </source>
</reference>
<keyword evidence="1" id="KW-0614">Plasmid</keyword>
<name>A0A6M6E8B6_PRIMG</name>
<proteinExistence type="predicted"/>
<evidence type="ECO:0000313" key="2">
    <source>
        <dbReference type="Proteomes" id="UP000501076"/>
    </source>
</evidence>
<organism evidence="1 2">
    <name type="scientific">Priestia megaterium</name>
    <name type="common">Bacillus megaterium</name>
    <dbReference type="NCBI Taxonomy" id="1404"/>
    <lineage>
        <taxon>Bacteria</taxon>
        <taxon>Bacillati</taxon>
        <taxon>Bacillota</taxon>
        <taxon>Bacilli</taxon>
        <taxon>Bacillales</taxon>
        <taxon>Bacillaceae</taxon>
        <taxon>Priestia</taxon>
    </lineage>
</organism>
<accession>A0A6M6E8B6</accession>
<sequence>MLVKEKEQTKTIIERDEKVGLSKEREDVIKRLKMYSEEPDSKQYLNSFEVELGKKIQRACLDKGLTYEALAKIVEERLSKPAYKHVKMKQVIENFAMNRYYRDAPPNDPMRINMDVLEIIQDALEI</sequence>
<dbReference type="AlphaFoldDB" id="A0A6M6E8B6"/>
<gene>
    <name evidence="1" type="ORF">FDZ14_32475</name>
</gene>
<geneLocation type="plasmid" evidence="2">
    <name>pfdu301a</name>
</geneLocation>
<dbReference type="Proteomes" id="UP000501076">
    <property type="component" value="Plasmid pFDU301A"/>
</dbReference>
<protein>
    <submittedName>
        <fullName evidence="1">Uncharacterized protein</fullName>
    </submittedName>
</protein>
<dbReference type="EMBL" id="CP045273">
    <property type="protein sequence ID" value="QJX80807.1"/>
    <property type="molecule type" value="Genomic_DNA"/>
</dbReference>